<reference evidence="13" key="1">
    <citation type="submission" date="2016-10" db="EMBL/GenBank/DDBJ databases">
        <authorList>
            <person name="Varghese N."/>
            <person name="Submissions S."/>
        </authorList>
    </citation>
    <scope>NUCLEOTIDE SEQUENCE [LARGE SCALE GENOMIC DNA]</scope>
    <source>
        <strain evidence="13">DSM 11005</strain>
    </source>
</reference>
<dbReference type="NCBIfam" id="TIGR00614">
    <property type="entry name" value="recQ_fam"/>
    <property type="match status" value="1"/>
</dbReference>
<evidence type="ECO:0000256" key="6">
    <source>
        <dbReference type="ARBA" id="ARBA00023125"/>
    </source>
</evidence>
<protein>
    <recommendedName>
        <fullName evidence="9">DNA 3'-5' helicase</fullName>
        <ecNumber evidence="9">5.6.2.4</ecNumber>
    </recommendedName>
</protein>
<comment type="catalytic activity">
    <reaction evidence="8">
        <text>Couples ATP hydrolysis with the unwinding of duplex DNA by translocating in the 3'-5' direction.</text>
        <dbReference type="EC" id="5.6.2.4"/>
    </reaction>
</comment>
<evidence type="ECO:0000256" key="9">
    <source>
        <dbReference type="ARBA" id="ARBA00034808"/>
    </source>
</evidence>
<keyword evidence="3" id="KW-0378">Hydrolase</keyword>
<dbReference type="Pfam" id="PF04480">
    <property type="entry name" value="DUF559"/>
    <property type="match status" value="1"/>
</dbReference>
<keyword evidence="2" id="KW-0547">Nucleotide-binding</keyword>
<evidence type="ECO:0000256" key="1">
    <source>
        <dbReference type="ARBA" id="ARBA00005446"/>
    </source>
</evidence>
<dbReference type="Gene3D" id="3.40.960.10">
    <property type="entry name" value="VSR Endonuclease"/>
    <property type="match status" value="1"/>
</dbReference>
<accession>A0A1G6HSS6</accession>
<sequence>MQYTQMLCLEPTRLTEKKRYEAAKEISLFSASYGGSHENFKVDISTKNKDEHEIDADLYAILCVVQNILQRGTPTKPSHFLQTKLGPMEGGPLYLVSNRPIQWNNIKGDAENNINPARYFFDSYLPKCLGDDYAFVRNLFLPEADFRYILNNDINKSFCGQQVDFYLPQAKLVIEIDGSGHESTSQKYKDSARDAELSANGIRVVRIKTSDWKQFNDRFKQSISLMIKIIRENPLINRYKQVLESISPNDIRLKYEYVMRLQIGLINYFMRGGHYQEKYFFVNVIKHDSEIKNAEALFKIAYDDLNDWITAIARLAKVDFALPELKIVKNTNDIEGTVTVDCSLFKRYTDVDNYLKTGNYIYIRTAYIPDNDYYQIAAAPSIQYHFSPDSTIKDNDALVFLLENLFNYKEFRNGQLEIIKNALSREDTIGLLPTGTGKSLCYQMAALLQPGQTLVTVPILSLIKDQIRSMSENRITRVGFISSEVTKQSGKILKDFESGKYQFMLFAPERIQNNDFLKSLQRINQSMTFSYAVIDEVHCLSEWGHDFRVSYLMLVPSLRRYCNNICLIGLTATASQAVLDDIKAEFDNDGSAVKALASMDRNELEFIKYEVQNDDERKEKIIEIILKNDKKKKYKDANGNVKNIVGLVFCPTVDVNLYYKNKPSCSSIYDTLTKIPELNNRVNIFHGQLTPEERNNSQVSFMAKEYSGVMVCTKAFGMGIDKENIRYTVHAAQPQSIESFYQEAGRAGRDADKSLRSKCYIVYLPESNKESVNSVFNKDTSIEKRKAISKGLKGDLSTTMFLWNEEKLSVDEEYRKINEILVSLYTRSENTLEFDNRKKIVQEGWRKKKIKNPLSLSFRQNALYKLGLLKIVTGWTIKYNNIDSGTIHVEPGYLDEEKNKEALLSYIKKHDPEFTLDEPTESCKHYQEILSTYKNMKKPIEGLIRILIEWSNDKIQYSRLQSLYTMVQLCSNSVSPTEFRNRINDYFKYTEVAVTFDEIAHNPFVIINWFRVLFKNSGTPSSANLVQKKEARRLLSTLSRYLESYGNSTGLNYLSGILRLICSDFKGTEGEYRIRDAFKNIKTKNDYKITSTVFANTLLIAMTLDSDDQNILTQILLEYYPEKALEIHEKLNNICSTTFFIKLKTKLIAEIWEEKLHGLQ</sequence>
<dbReference type="InterPro" id="IPR001650">
    <property type="entry name" value="Helicase_C-like"/>
</dbReference>
<keyword evidence="13" id="KW-1185">Reference proteome</keyword>
<dbReference type="EMBL" id="FMYW01000001">
    <property type="protein sequence ID" value="SDB96546.1"/>
    <property type="molecule type" value="Genomic_DNA"/>
</dbReference>
<keyword evidence="5" id="KW-0067">ATP-binding</keyword>
<name>A0A1G6HSS6_9FIRM</name>
<dbReference type="Proteomes" id="UP000198943">
    <property type="component" value="Unassembled WGS sequence"/>
</dbReference>
<dbReference type="RefSeq" id="WP_176760341.1">
    <property type="nucleotide sequence ID" value="NZ_FMYW01000001.1"/>
</dbReference>
<dbReference type="GO" id="GO:0005524">
    <property type="term" value="F:ATP binding"/>
    <property type="evidence" value="ECO:0007669"/>
    <property type="project" value="UniProtKB-KW"/>
</dbReference>
<dbReference type="AlphaFoldDB" id="A0A1G6HSS6"/>
<dbReference type="CDD" id="cd17920">
    <property type="entry name" value="DEXHc_RecQ"/>
    <property type="match status" value="1"/>
</dbReference>
<evidence type="ECO:0000259" key="10">
    <source>
        <dbReference type="PROSITE" id="PS51192"/>
    </source>
</evidence>
<dbReference type="GO" id="GO:0016787">
    <property type="term" value="F:hydrolase activity"/>
    <property type="evidence" value="ECO:0007669"/>
    <property type="project" value="UniProtKB-KW"/>
</dbReference>
<keyword evidence="4 12" id="KW-0347">Helicase</keyword>
<keyword evidence="6" id="KW-0238">DNA-binding</keyword>
<organism evidence="12 13">
    <name type="scientific">Succiniclasticum ruminis</name>
    <dbReference type="NCBI Taxonomy" id="40841"/>
    <lineage>
        <taxon>Bacteria</taxon>
        <taxon>Bacillati</taxon>
        <taxon>Bacillota</taxon>
        <taxon>Negativicutes</taxon>
        <taxon>Acidaminococcales</taxon>
        <taxon>Acidaminococcaceae</taxon>
        <taxon>Succiniclasticum</taxon>
    </lineage>
</organism>
<dbReference type="PANTHER" id="PTHR13710:SF105">
    <property type="entry name" value="ATP-DEPENDENT DNA HELICASE Q1"/>
    <property type="match status" value="1"/>
</dbReference>
<evidence type="ECO:0000313" key="12">
    <source>
        <dbReference type="EMBL" id="SDB96546.1"/>
    </source>
</evidence>
<dbReference type="GO" id="GO:0005694">
    <property type="term" value="C:chromosome"/>
    <property type="evidence" value="ECO:0007669"/>
    <property type="project" value="TreeGrafter"/>
</dbReference>
<dbReference type="Pfam" id="PF00270">
    <property type="entry name" value="DEAD"/>
    <property type="match status" value="1"/>
</dbReference>
<evidence type="ECO:0000256" key="3">
    <source>
        <dbReference type="ARBA" id="ARBA00022801"/>
    </source>
</evidence>
<dbReference type="EC" id="5.6.2.4" evidence="9"/>
<dbReference type="SMART" id="SM00487">
    <property type="entry name" value="DEXDc"/>
    <property type="match status" value="1"/>
</dbReference>
<dbReference type="GO" id="GO:0006281">
    <property type="term" value="P:DNA repair"/>
    <property type="evidence" value="ECO:0007669"/>
    <property type="project" value="TreeGrafter"/>
</dbReference>
<comment type="similarity">
    <text evidence="1">Belongs to the helicase family. RecQ subfamily.</text>
</comment>
<dbReference type="InterPro" id="IPR014001">
    <property type="entry name" value="Helicase_ATP-bd"/>
</dbReference>
<dbReference type="InterPro" id="IPR011545">
    <property type="entry name" value="DEAD/DEAH_box_helicase_dom"/>
</dbReference>
<dbReference type="Gene3D" id="3.40.50.300">
    <property type="entry name" value="P-loop containing nucleotide triphosphate hydrolases"/>
    <property type="match status" value="2"/>
</dbReference>
<evidence type="ECO:0000256" key="4">
    <source>
        <dbReference type="ARBA" id="ARBA00022806"/>
    </source>
</evidence>
<dbReference type="PROSITE" id="PS51194">
    <property type="entry name" value="HELICASE_CTER"/>
    <property type="match status" value="1"/>
</dbReference>
<dbReference type="GO" id="GO:0005737">
    <property type="term" value="C:cytoplasm"/>
    <property type="evidence" value="ECO:0007669"/>
    <property type="project" value="TreeGrafter"/>
</dbReference>
<dbReference type="SUPFAM" id="SSF52540">
    <property type="entry name" value="P-loop containing nucleoside triphosphate hydrolases"/>
    <property type="match status" value="1"/>
</dbReference>
<feature type="domain" description="Helicase C-terminal" evidence="11">
    <location>
        <begin position="620"/>
        <end position="808"/>
    </location>
</feature>
<dbReference type="PANTHER" id="PTHR13710">
    <property type="entry name" value="DNA HELICASE RECQ FAMILY MEMBER"/>
    <property type="match status" value="1"/>
</dbReference>
<gene>
    <name evidence="12" type="ORF">SAMN04487864_101172</name>
</gene>
<dbReference type="InterPro" id="IPR027417">
    <property type="entry name" value="P-loop_NTPase"/>
</dbReference>
<dbReference type="InterPro" id="IPR004589">
    <property type="entry name" value="DNA_helicase_ATP-dep_RecQ"/>
</dbReference>
<evidence type="ECO:0000256" key="7">
    <source>
        <dbReference type="ARBA" id="ARBA00023235"/>
    </source>
</evidence>
<dbReference type="SMART" id="SM00490">
    <property type="entry name" value="HELICc"/>
    <property type="match status" value="1"/>
</dbReference>
<dbReference type="GO" id="GO:0009378">
    <property type="term" value="F:four-way junction helicase activity"/>
    <property type="evidence" value="ECO:0007669"/>
    <property type="project" value="TreeGrafter"/>
</dbReference>
<evidence type="ECO:0000256" key="5">
    <source>
        <dbReference type="ARBA" id="ARBA00022840"/>
    </source>
</evidence>
<dbReference type="InterPro" id="IPR007569">
    <property type="entry name" value="DUF559"/>
</dbReference>
<keyword evidence="7" id="KW-0413">Isomerase</keyword>
<dbReference type="GO" id="GO:0003677">
    <property type="term" value="F:DNA binding"/>
    <property type="evidence" value="ECO:0007669"/>
    <property type="project" value="UniProtKB-KW"/>
</dbReference>
<dbReference type="PROSITE" id="PS51192">
    <property type="entry name" value="HELICASE_ATP_BIND_1"/>
    <property type="match status" value="1"/>
</dbReference>
<feature type="domain" description="Helicase ATP-binding" evidence="10">
    <location>
        <begin position="419"/>
        <end position="592"/>
    </location>
</feature>
<dbReference type="GO" id="GO:0043138">
    <property type="term" value="F:3'-5' DNA helicase activity"/>
    <property type="evidence" value="ECO:0007669"/>
    <property type="project" value="UniProtKB-EC"/>
</dbReference>
<dbReference type="Pfam" id="PF00271">
    <property type="entry name" value="Helicase_C"/>
    <property type="match status" value="1"/>
</dbReference>
<dbReference type="GO" id="GO:0006310">
    <property type="term" value="P:DNA recombination"/>
    <property type="evidence" value="ECO:0007669"/>
    <property type="project" value="InterPro"/>
</dbReference>
<evidence type="ECO:0000256" key="8">
    <source>
        <dbReference type="ARBA" id="ARBA00034617"/>
    </source>
</evidence>
<evidence type="ECO:0000256" key="2">
    <source>
        <dbReference type="ARBA" id="ARBA00022741"/>
    </source>
</evidence>
<evidence type="ECO:0000259" key="11">
    <source>
        <dbReference type="PROSITE" id="PS51194"/>
    </source>
</evidence>
<evidence type="ECO:0000313" key="13">
    <source>
        <dbReference type="Proteomes" id="UP000198943"/>
    </source>
</evidence>
<proteinExistence type="inferred from homology"/>